<evidence type="ECO:0000313" key="2">
    <source>
        <dbReference type="EMBL" id="CAG2258088.1"/>
    </source>
</evidence>
<accession>A0A8S3VR46</accession>
<dbReference type="Pfam" id="PF13843">
    <property type="entry name" value="DDE_Tnp_1_7"/>
    <property type="match status" value="1"/>
</dbReference>
<dbReference type="OrthoDB" id="5986221at2759"/>
<dbReference type="AlphaFoldDB" id="A0A8S3VR46"/>
<gene>
    <name evidence="2" type="ORF">MEDL_69162</name>
</gene>
<dbReference type="Proteomes" id="UP000683360">
    <property type="component" value="Unassembled WGS sequence"/>
</dbReference>
<organism evidence="2 3">
    <name type="scientific">Mytilus edulis</name>
    <name type="common">Blue mussel</name>
    <dbReference type="NCBI Taxonomy" id="6550"/>
    <lineage>
        <taxon>Eukaryota</taxon>
        <taxon>Metazoa</taxon>
        <taxon>Spiralia</taxon>
        <taxon>Lophotrochozoa</taxon>
        <taxon>Mollusca</taxon>
        <taxon>Bivalvia</taxon>
        <taxon>Autobranchia</taxon>
        <taxon>Pteriomorphia</taxon>
        <taxon>Mytilida</taxon>
        <taxon>Mytiloidea</taxon>
        <taxon>Mytilidae</taxon>
        <taxon>Mytilinae</taxon>
        <taxon>Mytilus</taxon>
    </lineage>
</organism>
<dbReference type="InterPro" id="IPR029526">
    <property type="entry name" value="PGBD"/>
</dbReference>
<reference evidence="2" key="1">
    <citation type="submission" date="2021-03" db="EMBL/GenBank/DDBJ databases">
        <authorList>
            <person name="Bekaert M."/>
        </authorList>
    </citation>
    <scope>NUCLEOTIDE SEQUENCE</scope>
</reference>
<feature type="domain" description="PiggyBac transposable element-derived protein" evidence="1">
    <location>
        <begin position="333"/>
        <end position="408"/>
    </location>
</feature>
<evidence type="ECO:0000313" key="3">
    <source>
        <dbReference type="Proteomes" id="UP000683360"/>
    </source>
</evidence>
<protein>
    <recommendedName>
        <fullName evidence="1">PiggyBac transposable element-derived protein domain-containing protein</fullName>
    </recommendedName>
</protein>
<dbReference type="EMBL" id="CAJPWZ010003335">
    <property type="protein sequence ID" value="CAG2258088.1"/>
    <property type="molecule type" value="Genomic_DNA"/>
</dbReference>
<proteinExistence type="predicted"/>
<comment type="caution">
    <text evidence="2">The sequence shown here is derived from an EMBL/GenBank/DDBJ whole genome shotgun (WGS) entry which is preliminary data.</text>
</comment>
<keyword evidence="3" id="KW-1185">Reference proteome</keyword>
<name>A0A8S3VR46_MYTED</name>
<dbReference type="PANTHER" id="PTHR46599">
    <property type="entry name" value="PIGGYBAC TRANSPOSABLE ELEMENT-DERIVED PROTEIN 4"/>
    <property type="match status" value="1"/>
</dbReference>
<dbReference type="PANTHER" id="PTHR46599:SF3">
    <property type="entry name" value="PIGGYBAC TRANSPOSABLE ELEMENT-DERIVED PROTEIN 4"/>
    <property type="match status" value="1"/>
</dbReference>
<sequence length="412" mass="47587">MTCNDKFPANGGQIIQEYARSKGINTIKFKSKVYKNQRAYFRRVRRAKKVVTVSRTKISLPTPRQSSHLKKDIKVKIASGDLYLGEEIAPKDIISTTITDGKLQQKTTVIHGRKFPLVRLRRIALQEQVSSGVLRYFSDQEYDSLTMDQLTSRYIRIGQKPPAGTLSDKIEHLKLTERTRKIKLWHDHSCILNHSYVCFTISWLYDPANYFTDTEYQEKYKDRKPIVFKVYIEKPKLYIFGQSGSSDVEQSSYTAVRIEDLQILSEPITADNGNIKIFDVMRVFSGDGPARQFEIGPQRGPRNRTRKDVLEIYEEFQKTPVTVNQKPYATTQYANQCQTTENPTRHARSNEWSPVSYAEMRAFIGLVLAMGIVKKTSIESYWEASGISETPNFRDVMSRNRFQAILRHGRHC</sequence>
<evidence type="ECO:0000259" key="1">
    <source>
        <dbReference type="Pfam" id="PF13843"/>
    </source>
</evidence>